<dbReference type="AlphaFoldDB" id="F0XMC3"/>
<sequence>MAFGKRVTELLDTYSQCLKHLGGPRAVQEAVSSGRPSVSELYRTLESDRDRVRRRYSTRLSETGSRLAKGDGQHPVFLYIVSPPLTYVAGHARSALRRIIRRLQDVLTKLLGSRKAAGGPRVDYGSLCSLSEASRMRAVETIDALSVRLGNIGVPLDKQSKGTASKGARGGCGREKAQPARQRTKSRSSKRQHDEKGPATRRKEADGKRHRDKKRPDSHGGQQGAERGDKRISRVSASSGSTRLGFIPEHKWAQSDETGVAEDEGYYNVRPTYPLRPYHTPPEKVERRKGFWSFLRRSAV</sequence>
<dbReference type="GeneID" id="25979505"/>
<protein>
    <submittedName>
        <fullName evidence="2">Uncharacterized protein</fullName>
    </submittedName>
</protein>
<dbReference type="OrthoDB" id="5226911at2759"/>
<dbReference type="RefSeq" id="XP_014170648.1">
    <property type="nucleotide sequence ID" value="XM_014315173.1"/>
</dbReference>
<dbReference type="InParanoid" id="F0XMC3"/>
<evidence type="ECO:0000313" key="2">
    <source>
        <dbReference type="EMBL" id="EFX01166.1"/>
    </source>
</evidence>
<evidence type="ECO:0000313" key="3">
    <source>
        <dbReference type="Proteomes" id="UP000007796"/>
    </source>
</evidence>
<accession>F0XMC3</accession>
<dbReference type="EMBL" id="GL629794">
    <property type="protein sequence ID" value="EFX01166.1"/>
    <property type="molecule type" value="Genomic_DNA"/>
</dbReference>
<dbReference type="STRING" id="655863.F0XMC3"/>
<evidence type="ECO:0000256" key="1">
    <source>
        <dbReference type="SAM" id="MobiDB-lite"/>
    </source>
</evidence>
<keyword evidence="3" id="KW-1185">Reference proteome</keyword>
<gene>
    <name evidence="2" type="ORF">CMQ_6108</name>
</gene>
<reference evidence="2 3" key="1">
    <citation type="journal article" date="2011" name="Proc. Natl. Acad. Sci. U.S.A.">
        <title>Genome and transcriptome analyses of the mountain pine beetle-fungal symbiont Grosmannia clavigera, a lodgepole pine pathogen.</title>
        <authorList>
            <person name="DiGuistini S."/>
            <person name="Wang Y."/>
            <person name="Liao N.Y."/>
            <person name="Taylor G."/>
            <person name="Tanguay P."/>
            <person name="Feau N."/>
            <person name="Henrissat B."/>
            <person name="Chan S.K."/>
            <person name="Hesse-Orce U."/>
            <person name="Alamouti S.M."/>
            <person name="Tsui C.K.M."/>
            <person name="Docking R.T."/>
            <person name="Levasseur A."/>
            <person name="Haridas S."/>
            <person name="Robertson G."/>
            <person name="Birol I."/>
            <person name="Holt R.A."/>
            <person name="Marra M.A."/>
            <person name="Hamelin R.C."/>
            <person name="Hirst M."/>
            <person name="Jones S.J.M."/>
            <person name="Bohlmann J."/>
            <person name="Breuil C."/>
        </authorList>
    </citation>
    <scope>NUCLEOTIDE SEQUENCE [LARGE SCALE GENOMIC DNA]</scope>
    <source>
        <strain evidence="3">kw1407 / UAMH 11150</strain>
    </source>
</reference>
<organism evidence="3">
    <name type="scientific">Grosmannia clavigera (strain kw1407 / UAMH 11150)</name>
    <name type="common">Blue stain fungus</name>
    <name type="synonym">Graphiocladiella clavigera</name>
    <dbReference type="NCBI Taxonomy" id="655863"/>
    <lineage>
        <taxon>Eukaryota</taxon>
        <taxon>Fungi</taxon>
        <taxon>Dikarya</taxon>
        <taxon>Ascomycota</taxon>
        <taxon>Pezizomycotina</taxon>
        <taxon>Sordariomycetes</taxon>
        <taxon>Sordariomycetidae</taxon>
        <taxon>Ophiostomatales</taxon>
        <taxon>Ophiostomataceae</taxon>
        <taxon>Leptographium</taxon>
    </lineage>
</organism>
<proteinExistence type="predicted"/>
<dbReference type="Proteomes" id="UP000007796">
    <property type="component" value="Unassembled WGS sequence"/>
</dbReference>
<dbReference type="eggNOG" id="ENOG502SMYH">
    <property type="taxonomic scope" value="Eukaryota"/>
</dbReference>
<dbReference type="HOGENOM" id="CLU_053552_0_0_1"/>
<name>F0XMC3_GROCL</name>
<feature type="compositionally biased region" description="Basic and acidic residues" evidence="1">
    <location>
        <begin position="191"/>
        <end position="218"/>
    </location>
</feature>
<feature type="region of interest" description="Disordered" evidence="1">
    <location>
        <begin position="154"/>
        <end position="242"/>
    </location>
</feature>